<dbReference type="EMBL" id="KL198023">
    <property type="protein sequence ID" value="KDQ17795.1"/>
    <property type="molecule type" value="Genomic_DNA"/>
</dbReference>
<protein>
    <submittedName>
        <fullName evidence="1">Uncharacterized protein</fullName>
    </submittedName>
</protein>
<dbReference type="Proteomes" id="UP000027195">
    <property type="component" value="Unassembled WGS sequence"/>
</dbReference>
<proteinExistence type="predicted"/>
<gene>
    <name evidence="1" type="ORF">BOTBODRAFT_29950</name>
</gene>
<dbReference type="HOGENOM" id="CLU_3068341_0_0_1"/>
<dbReference type="AlphaFoldDB" id="A0A067MSW8"/>
<reference evidence="2" key="1">
    <citation type="journal article" date="2014" name="Proc. Natl. Acad. Sci. U.S.A.">
        <title>Extensive sampling of basidiomycete genomes demonstrates inadequacy of the white-rot/brown-rot paradigm for wood decay fungi.</title>
        <authorList>
            <person name="Riley R."/>
            <person name="Salamov A.A."/>
            <person name="Brown D.W."/>
            <person name="Nagy L.G."/>
            <person name="Floudas D."/>
            <person name="Held B.W."/>
            <person name="Levasseur A."/>
            <person name="Lombard V."/>
            <person name="Morin E."/>
            <person name="Otillar R."/>
            <person name="Lindquist E.A."/>
            <person name="Sun H."/>
            <person name="LaButti K.M."/>
            <person name="Schmutz J."/>
            <person name="Jabbour D."/>
            <person name="Luo H."/>
            <person name="Baker S.E."/>
            <person name="Pisabarro A.G."/>
            <person name="Walton J.D."/>
            <person name="Blanchette R.A."/>
            <person name="Henrissat B."/>
            <person name="Martin F."/>
            <person name="Cullen D."/>
            <person name="Hibbett D.S."/>
            <person name="Grigoriev I.V."/>
        </authorList>
    </citation>
    <scope>NUCLEOTIDE SEQUENCE [LARGE SCALE GENOMIC DNA]</scope>
    <source>
        <strain evidence="2">FD-172 SS1</strain>
    </source>
</reference>
<organism evidence="1 2">
    <name type="scientific">Botryobasidium botryosum (strain FD-172 SS1)</name>
    <dbReference type="NCBI Taxonomy" id="930990"/>
    <lineage>
        <taxon>Eukaryota</taxon>
        <taxon>Fungi</taxon>
        <taxon>Dikarya</taxon>
        <taxon>Basidiomycota</taxon>
        <taxon>Agaricomycotina</taxon>
        <taxon>Agaricomycetes</taxon>
        <taxon>Cantharellales</taxon>
        <taxon>Botryobasidiaceae</taxon>
        <taxon>Botryobasidium</taxon>
    </lineage>
</organism>
<dbReference type="InParanoid" id="A0A067MSW8"/>
<accession>A0A067MSW8</accession>
<sequence length="53" mass="5906">MKNLQDYTPDLIFKDIPPIDDRASSPGEPNLLCSIWALRNTSWAELLGALTTC</sequence>
<keyword evidence="2" id="KW-1185">Reference proteome</keyword>
<evidence type="ECO:0000313" key="2">
    <source>
        <dbReference type="Proteomes" id="UP000027195"/>
    </source>
</evidence>
<evidence type="ECO:0000313" key="1">
    <source>
        <dbReference type="EMBL" id="KDQ17795.1"/>
    </source>
</evidence>
<name>A0A067MSW8_BOTB1</name>